<dbReference type="PROSITE" id="PS01043">
    <property type="entry name" value="TRANSPOSASE_IS30"/>
    <property type="match status" value="1"/>
</dbReference>
<dbReference type="SUPFAM" id="SSF53098">
    <property type="entry name" value="Ribonuclease H-like"/>
    <property type="match status" value="1"/>
</dbReference>
<reference evidence="4" key="1">
    <citation type="journal article" date="2014" name="Front. Microbiol.">
        <title>High frequency of phylogenetically diverse reductive dehalogenase-homologous genes in deep subseafloor sedimentary metagenomes.</title>
        <authorList>
            <person name="Kawai M."/>
            <person name="Futagami T."/>
            <person name="Toyoda A."/>
            <person name="Takaki Y."/>
            <person name="Nishi S."/>
            <person name="Hori S."/>
            <person name="Arai W."/>
            <person name="Tsubouchi T."/>
            <person name="Morono Y."/>
            <person name="Uchiyama I."/>
            <person name="Ito T."/>
            <person name="Fujiyama A."/>
            <person name="Inagaki F."/>
            <person name="Takami H."/>
        </authorList>
    </citation>
    <scope>NUCLEOTIDE SEQUENCE</scope>
    <source>
        <strain evidence="4">Expedition CK06-06</strain>
    </source>
</reference>
<dbReference type="GO" id="GO:0005829">
    <property type="term" value="C:cytosol"/>
    <property type="evidence" value="ECO:0007669"/>
    <property type="project" value="TreeGrafter"/>
</dbReference>
<accession>X0V3Y3</accession>
<dbReference type="InterPro" id="IPR012337">
    <property type="entry name" value="RNaseH-like_sf"/>
</dbReference>
<dbReference type="GO" id="GO:0006313">
    <property type="term" value="P:DNA transposition"/>
    <property type="evidence" value="ECO:0007669"/>
    <property type="project" value="InterPro"/>
</dbReference>
<feature type="non-terminal residue" evidence="4">
    <location>
        <position position="1"/>
    </location>
</feature>
<dbReference type="InterPro" id="IPR001598">
    <property type="entry name" value="Transposase_IS30_CS"/>
</dbReference>
<dbReference type="GO" id="GO:0015074">
    <property type="term" value="P:DNA integration"/>
    <property type="evidence" value="ECO:0007669"/>
    <property type="project" value="InterPro"/>
</dbReference>
<dbReference type="InterPro" id="IPR001584">
    <property type="entry name" value="Integrase_cat-core"/>
</dbReference>
<dbReference type="AlphaFoldDB" id="X0V3Y3"/>
<dbReference type="GO" id="GO:0003677">
    <property type="term" value="F:DNA binding"/>
    <property type="evidence" value="ECO:0007669"/>
    <property type="project" value="InterPro"/>
</dbReference>
<evidence type="ECO:0000256" key="1">
    <source>
        <dbReference type="ARBA" id="ARBA00002190"/>
    </source>
</evidence>
<dbReference type="GO" id="GO:0004803">
    <property type="term" value="F:transposase activity"/>
    <property type="evidence" value="ECO:0007669"/>
    <property type="project" value="InterPro"/>
</dbReference>
<comment type="function">
    <text evidence="1">Required for the transposition of the insertion element.</text>
</comment>
<dbReference type="NCBIfam" id="NF033563">
    <property type="entry name" value="transpos_IS30"/>
    <property type="match status" value="1"/>
</dbReference>
<protein>
    <recommendedName>
        <fullName evidence="3">Integrase catalytic domain-containing protein</fullName>
    </recommendedName>
</protein>
<dbReference type="InterPro" id="IPR051917">
    <property type="entry name" value="Transposase-Integrase"/>
</dbReference>
<evidence type="ECO:0000313" key="4">
    <source>
        <dbReference type="EMBL" id="GAG07228.1"/>
    </source>
</evidence>
<feature type="domain" description="Integrase catalytic" evidence="3">
    <location>
        <begin position="46"/>
        <end position="208"/>
    </location>
</feature>
<dbReference type="EMBL" id="BARS01021754">
    <property type="protein sequence ID" value="GAG07228.1"/>
    <property type="molecule type" value="Genomic_DNA"/>
</dbReference>
<evidence type="ECO:0000256" key="2">
    <source>
        <dbReference type="ARBA" id="ARBA00006363"/>
    </source>
</evidence>
<organism evidence="4">
    <name type="scientific">marine sediment metagenome</name>
    <dbReference type="NCBI Taxonomy" id="412755"/>
    <lineage>
        <taxon>unclassified sequences</taxon>
        <taxon>metagenomes</taxon>
        <taxon>ecological metagenomes</taxon>
    </lineage>
</organism>
<proteinExistence type="inferred from homology"/>
<sequence>YQSLFIQGKGALRKELSRCLRTGRAVRRPQGRPASTKGQIRDMVMISERPAAVEDRAVPGHWEGDLIMGKRNTAIGTLVERWSRYVMLFGLPDGNTAEAVRTALAATVQRLPEHLWESLTWDQGKEMAQHTQFTVDTGVQVYFCDPKSPWQRGTNENTNGLLRQYFPKGTDLSQHSQHDLDQAAYSLNTRPRQTLEWMTPSDKLAEALQ</sequence>
<name>X0V3Y3_9ZZZZ</name>
<dbReference type="PANTHER" id="PTHR10948">
    <property type="entry name" value="TRANSPOSASE"/>
    <property type="match status" value="1"/>
</dbReference>
<dbReference type="Gene3D" id="3.30.420.10">
    <property type="entry name" value="Ribonuclease H-like superfamily/Ribonuclease H"/>
    <property type="match status" value="1"/>
</dbReference>
<dbReference type="PANTHER" id="PTHR10948:SF23">
    <property type="entry name" value="TRANSPOSASE INSI FOR INSERTION SEQUENCE ELEMENT IS30A-RELATED"/>
    <property type="match status" value="1"/>
</dbReference>
<comment type="caution">
    <text evidence="4">The sequence shown here is derived from an EMBL/GenBank/DDBJ whole genome shotgun (WGS) entry which is preliminary data.</text>
</comment>
<comment type="similarity">
    <text evidence="2">Belongs to the transposase IS30 family.</text>
</comment>
<dbReference type="InterPro" id="IPR036397">
    <property type="entry name" value="RNaseH_sf"/>
</dbReference>
<dbReference type="InterPro" id="IPR053392">
    <property type="entry name" value="Transposase_IS30-like"/>
</dbReference>
<dbReference type="Pfam" id="PF00665">
    <property type="entry name" value="rve"/>
    <property type="match status" value="1"/>
</dbReference>
<gene>
    <name evidence="4" type="ORF">S01H1_34883</name>
</gene>
<evidence type="ECO:0000259" key="3">
    <source>
        <dbReference type="PROSITE" id="PS50994"/>
    </source>
</evidence>
<dbReference type="PROSITE" id="PS50994">
    <property type="entry name" value="INTEGRASE"/>
    <property type="match status" value="1"/>
</dbReference>